<dbReference type="RefSeq" id="WP_065994076.1">
    <property type="nucleotide sequence ID" value="NZ_CP029397.2"/>
</dbReference>
<evidence type="ECO:0000256" key="1">
    <source>
        <dbReference type="ARBA" id="ARBA00008007"/>
    </source>
</evidence>
<dbReference type="CDD" id="cd06223">
    <property type="entry name" value="PRTases_typeI"/>
    <property type="match status" value="1"/>
</dbReference>
<sequence length="227" mass="26409">MLSFINQLFHKGVQSISPCLLCGIDRQQQHSLCSNCWEQLPWYRQHIQRHEHNILCAHHYDFPIDRIIQTYKYEQQLQYQNLLAHSLLNLRTPKVQAIVPMPISTERLKERGYNQMLIIANIMAKELKVPVWQPVIRAAQHSQKGLSRLERLENIEDQFQIIQTEKRKHKKVLIIDDVVTTGSSIHALSQALEKLGCQQIYTACIAAGGIKQRSQLEESATNFKEYN</sequence>
<comment type="similarity">
    <text evidence="1">Belongs to the ComF/GntX family.</text>
</comment>
<evidence type="ECO:0000313" key="3">
    <source>
        <dbReference type="EMBL" id="AWL27959.1"/>
    </source>
</evidence>
<dbReference type="EMBL" id="CP029397">
    <property type="protein sequence ID" value="AWL27959.1"/>
    <property type="molecule type" value="Genomic_DNA"/>
</dbReference>
<dbReference type="Gene3D" id="3.40.50.2020">
    <property type="match status" value="1"/>
</dbReference>
<dbReference type="AlphaFoldDB" id="A0A2S2FAH3"/>
<dbReference type="OrthoDB" id="9793412at2"/>
<dbReference type="PANTHER" id="PTHR47505:SF1">
    <property type="entry name" value="DNA UTILIZATION PROTEIN YHGH"/>
    <property type="match status" value="1"/>
</dbReference>
<feature type="domain" description="Phosphoribosyltransferase" evidence="2">
    <location>
        <begin position="118"/>
        <end position="212"/>
    </location>
</feature>
<keyword evidence="4" id="KW-1185">Reference proteome</keyword>
<dbReference type="STRING" id="1871111.GCA_001704615_03422"/>
<dbReference type="InterPro" id="IPR000836">
    <property type="entry name" value="PRTase_dom"/>
</dbReference>
<dbReference type="InterPro" id="IPR029057">
    <property type="entry name" value="PRTase-like"/>
</dbReference>
<evidence type="ECO:0000259" key="2">
    <source>
        <dbReference type="Pfam" id="PF00156"/>
    </source>
</evidence>
<dbReference type="Pfam" id="PF00156">
    <property type="entry name" value="Pribosyltran"/>
    <property type="match status" value="1"/>
</dbReference>
<dbReference type="Proteomes" id="UP000245977">
    <property type="component" value="Chromosome"/>
</dbReference>
<dbReference type="KEGG" id="adv:DJ533_04840"/>
<gene>
    <name evidence="3" type="ORF">DJ533_04840</name>
</gene>
<organism evidence="3 4">
    <name type="scientific">Acinetobacter defluvii</name>
    <dbReference type="NCBI Taxonomy" id="1871111"/>
    <lineage>
        <taxon>Bacteria</taxon>
        <taxon>Pseudomonadati</taxon>
        <taxon>Pseudomonadota</taxon>
        <taxon>Gammaproteobacteria</taxon>
        <taxon>Moraxellales</taxon>
        <taxon>Moraxellaceae</taxon>
        <taxon>Acinetobacter</taxon>
    </lineage>
</organism>
<name>A0A2S2FAH3_9GAMM</name>
<dbReference type="SUPFAM" id="SSF53271">
    <property type="entry name" value="PRTase-like"/>
    <property type="match status" value="1"/>
</dbReference>
<protein>
    <submittedName>
        <fullName evidence="3">ComF family protein</fullName>
    </submittedName>
</protein>
<accession>A0A2S2FAH3</accession>
<reference evidence="3" key="1">
    <citation type="submission" date="2019-08" db="EMBL/GenBank/DDBJ databases">
        <title>The complete genome of Acinetobacter defluvii strain WCHAD010030.</title>
        <authorList>
            <person name="Hu Y."/>
            <person name="Qin J."/>
            <person name="Feng Y."/>
            <person name="Zong Z."/>
        </authorList>
    </citation>
    <scope>NUCLEOTIDE SEQUENCE</scope>
    <source>
        <strain evidence="3">WCHA30</strain>
    </source>
</reference>
<proteinExistence type="inferred from homology"/>
<evidence type="ECO:0000313" key="4">
    <source>
        <dbReference type="Proteomes" id="UP000245977"/>
    </source>
</evidence>
<dbReference type="PANTHER" id="PTHR47505">
    <property type="entry name" value="DNA UTILIZATION PROTEIN YHGH"/>
    <property type="match status" value="1"/>
</dbReference>
<dbReference type="InterPro" id="IPR051910">
    <property type="entry name" value="ComF/GntX_DNA_util-trans"/>
</dbReference>